<reference evidence="2 3" key="1">
    <citation type="submission" date="2024-01" db="EMBL/GenBank/DDBJ databases">
        <title>Genome assemblies of Stephania.</title>
        <authorList>
            <person name="Yang L."/>
        </authorList>
    </citation>
    <scope>NUCLEOTIDE SEQUENCE [LARGE SCALE GENOMIC DNA]</scope>
    <source>
        <strain evidence="2">YNDBR</strain>
        <tissue evidence="2">Leaf</tissue>
    </source>
</reference>
<comment type="caution">
    <text evidence="2">The sequence shown here is derived from an EMBL/GenBank/DDBJ whole genome shotgun (WGS) entry which is preliminary data.</text>
</comment>
<evidence type="ECO:0000313" key="3">
    <source>
        <dbReference type="Proteomes" id="UP001420932"/>
    </source>
</evidence>
<dbReference type="Proteomes" id="UP001420932">
    <property type="component" value="Unassembled WGS sequence"/>
</dbReference>
<name>A0AAP0L0C3_9MAGN</name>
<organism evidence="2 3">
    <name type="scientific">Stephania yunnanensis</name>
    <dbReference type="NCBI Taxonomy" id="152371"/>
    <lineage>
        <taxon>Eukaryota</taxon>
        <taxon>Viridiplantae</taxon>
        <taxon>Streptophyta</taxon>
        <taxon>Embryophyta</taxon>
        <taxon>Tracheophyta</taxon>
        <taxon>Spermatophyta</taxon>
        <taxon>Magnoliopsida</taxon>
        <taxon>Ranunculales</taxon>
        <taxon>Menispermaceae</taxon>
        <taxon>Menispermoideae</taxon>
        <taxon>Cissampelideae</taxon>
        <taxon>Stephania</taxon>
    </lineage>
</organism>
<evidence type="ECO:0000256" key="1">
    <source>
        <dbReference type="SAM" id="MobiDB-lite"/>
    </source>
</evidence>
<feature type="region of interest" description="Disordered" evidence="1">
    <location>
        <begin position="1"/>
        <end position="20"/>
    </location>
</feature>
<feature type="compositionally biased region" description="Low complexity" evidence="1">
    <location>
        <begin position="1"/>
        <end position="18"/>
    </location>
</feature>
<accession>A0AAP0L0C3</accession>
<dbReference type="EMBL" id="JBBNAF010000003">
    <property type="protein sequence ID" value="KAK9160274.1"/>
    <property type="molecule type" value="Genomic_DNA"/>
</dbReference>
<gene>
    <name evidence="2" type="ORF">Syun_006615</name>
</gene>
<evidence type="ECO:0000313" key="2">
    <source>
        <dbReference type="EMBL" id="KAK9160274.1"/>
    </source>
</evidence>
<dbReference type="AlphaFoldDB" id="A0AAP0L0C3"/>
<keyword evidence="3" id="KW-1185">Reference proteome</keyword>
<sequence length="64" mass="7598">MKESYSSRCSSSSSSSSSLKVKNLDRHFIKQFRIPILKKKIEYPINYRYKPSIQQLNVQKLIQF</sequence>
<proteinExistence type="predicted"/>
<protein>
    <submittedName>
        <fullName evidence="2">Uncharacterized protein</fullName>
    </submittedName>
</protein>